<dbReference type="STRING" id="80876.SAMN05421779_103208"/>
<dbReference type="GO" id="GO:0016887">
    <property type="term" value="F:ATP hydrolysis activity"/>
    <property type="evidence" value="ECO:0007669"/>
    <property type="project" value="InterPro"/>
</dbReference>
<evidence type="ECO:0000256" key="4">
    <source>
        <dbReference type="ARBA" id="ARBA00022692"/>
    </source>
</evidence>
<proteinExistence type="predicted"/>
<dbReference type="PANTHER" id="PTHR24221:SF590">
    <property type="entry name" value="COMPONENT LINKED WITH THE ASSEMBLY OF CYTOCHROME' TRANSPORT TRANSMEMBRANE ATP-BINDING PROTEIN ABC TRANSPORTER CYDD-RELATED"/>
    <property type="match status" value="1"/>
</dbReference>
<evidence type="ECO:0000256" key="6">
    <source>
        <dbReference type="ARBA" id="ARBA00022840"/>
    </source>
</evidence>
<feature type="transmembrane region" description="Helical" evidence="9">
    <location>
        <begin position="161"/>
        <end position="181"/>
    </location>
</feature>
<dbReference type="PROSITE" id="PS00211">
    <property type="entry name" value="ABC_TRANSPORTER_1"/>
    <property type="match status" value="1"/>
</dbReference>
<evidence type="ECO:0000256" key="1">
    <source>
        <dbReference type="ARBA" id="ARBA00004651"/>
    </source>
</evidence>
<keyword evidence="5" id="KW-0547">Nucleotide-binding</keyword>
<dbReference type="InterPro" id="IPR027417">
    <property type="entry name" value="P-loop_NTPase"/>
</dbReference>
<dbReference type="InterPro" id="IPR003439">
    <property type="entry name" value="ABC_transporter-like_ATP-bd"/>
</dbReference>
<feature type="domain" description="ABC transporter" evidence="10">
    <location>
        <begin position="338"/>
        <end position="577"/>
    </location>
</feature>
<accession>A0A1N7LAR6</accession>
<feature type="transmembrane region" description="Helical" evidence="9">
    <location>
        <begin position="30"/>
        <end position="52"/>
    </location>
</feature>
<dbReference type="FunFam" id="3.40.50.300:FF:000299">
    <property type="entry name" value="ABC transporter ATP-binding protein/permease"/>
    <property type="match status" value="1"/>
</dbReference>
<keyword evidence="3" id="KW-1003">Cell membrane</keyword>
<dbReference type="InterPro" id="IPR003593">
    <property type="entry name" value="AAA+_ATPase"/>
</dbReference>
<comment type="subcellular location">
    <subcellularLocation>
        <location evidence="1">Cell membrane</location>
        <topology evidence="1">Multi-pass membrane protein</topology>
    </subcellularLocation>
</comment>
<evidence type="ECO:0000256" key="7">
    <source>
        <dbReference type="ARBA" id="ARBA00022989"/>
    </source>
</evidence>
<evidence type="ECO:0000259" key="10">
    <source>
        <dbReference type="PROSITE" id="PS50893"/>
    </source>
</evidence>
<dbReference type="InterPro" id="IPR039421">
    <property type="entry name" value="Type_1_exporter"/>
</dbReference>
<feature type="domain" description="ABC transmembrane type-1" evidence="11">
    <location>
        <begin position="24"/>
        <end position="306"/>
    </location>
</feature>
<evidence type="ECO:0000256" key="9">
    <source>
        <dbReference type="SAM" id="Phobius"/>
    </source>
</evidence>
<evidence type="ECO:0000256" key="3">
    <source>
        <dbReference type="ARBA" id="ARBA00022475"/>
    </source>
</evidence>
<dbReference type="Proteomes" id="UP000185678">
    <property type="component" value="Unassembled WGS sequence"/>
</dbReference>
<evidence type="ECO:0000259" key="11">
    <source>
        <dbReference type="PROSITE" id="PS50929"/>
    </source>
</evidence>
<dbReference type="GO" id="GO:0042883">
    <property type="term" value="P:cysteine transport"/>
    <property type="evidence" value="ECO:0007669"/>
    <property type="project" value="InterPro"/>
</dbReference>
<name>A0A1N7LAR6_9PROT</name>
<dbReference type="AlphaFoldDB" id="A0A1N7LAR6"/>
<dbReference type="InterPro" id="IPR036640">
    <property type="entry name" value="ABC1_TM_sf"/>
</dbReference>
<gene>
    <name evidence="12" type="ORF">SAMN05421779_103208</name>
</gene>
<dbReference type="PANTHER" id="PTHR24221">
    <property type="entry name" value="ATP-BINDING CASSETTE SUB-FAMILY B"/>
    <property type="match status" value="1"/>
</dbReference>
<dbReference type="CDD" id="cd18584">
    <property type="entry name" value="ABC_6TM_AarD_CydD"/>
    <property type="match status" value="1"/>
</dbReference>
<dbReference type="InterPro" id="IPR011527">
    <property type="entry name" value="ABC1_TM_dom"/>
</dbReference>
<dbReference type="InterPro" id="IPR014216">
    <property type="entry name" value="ABC_transptr_CydD"/>
</dbReference>
<dbReference type="Gene3D" id="1.20.1560.10">
    <property type="entry name" value="ABC transporter type 1, transmembrane domain"/>
    <property type="match status" value="1"/>
</dbReference>
<dbReference type="InterPro" id="IPR017871">
    <property type="entry name" value="ABC_transporter-like_CS"/>
</dbReference>
<evidence type="ECO:0000256" key="8">
    <source>
        <dbReference type="ARBA" id="ARBA00023136"/>
    </source>
</evidence>
<keyword evidence="6 12" id="KW-0067">ATP-binding</keyword>
<reference evidence="12 13" key="1">
    <citation type="submission" date="2017-01" db="EMBL/GenBank/DDBJ databases">
        <authorList>
            <person name="Mah S.A."/>
            <person name="Swanson W.J."/>
            <person name="Moy G.W."/>
            <person name="Vacquier V.D."/>
        </authorList>
    </citation>
    <scope>NUCLEOTIDE SEQUENCE [LARGE SCALE GENOMIC DNA]</scope>
    <source>
        <strain evidence="12 13">DSM 11589</strain>
    </source>
</reference>
<evidence type="ECO:0000256" key="2">
    <source>
        <dbReference type="ARBA" id="ARBA00022448"/>
    </source>
</evidence>
<evidence type="ECO:0000256" key="5">
    <source>
        <dbReference type="ARBA" id="ARBA00022741"/>
    </source>
</evidence>
<dbReference type="GO" id="GO:0005524">
    <property type="term" value="F:ATP binding"/>
    <property type="evidence" value="ECO:0007669"/>
    <property type="project" value="UniProtKB-KW"/>
</dbReference>
<dbReference type="EMBL" id="FTOA01000003">
    <property type="protein sequence ID" value="SIS70861.1"/>
    <property type="molecule type" value="Genomic_DNA"/>
</dbReference>
<dbReference type="OrthoDB" id="5288404at2"/>
<keyword evidence="7 9" id="KW-1133">Transmembrane helix</keyword>
<keyword evidence="8 9" id="KW-0472">Membrane</keyword>
<organism evidence="12 13">
    <name type="scientific">Insolitispirillum peregrinum</name>
    <dbReference type="NCBI Taxonomy" id="80876"/>
    <lineage>
        <taxon>Bacteria</taxon>
        <taxon>Pseudomonadati</taxon>
        <taxon>Pseudomonadota</taxon>
        <taxon>Alphaproteobacteria</taxon>
        <taxon>Rhodospirillales</taxon>
        <taxon>Novispirillaceae</taxon>
        <taxon>Insolitispirillum</taxon>
    </lineage>
</organism>
<dbReference type="PROSITE" id="PS50929">
    <property type="entry name" value="ABC_TM1F"/>
    <property type="match status" value="1"/>
</dbReference>
<dbReference type="SUPFAM" id="SSF52540">
    <property type="entry name" value="P-loop containing nucleoside triphosphate hydrolases"/>
    <property type="match status" value="1"/>
</dbReference>
<keyword evidence="13" id="KW-1185">Reference proteome</keyword>
<dbReference type="Pfam" id="PF00005">
    <property type="entry name" value="ABC_tran"/>
    <property type="match status" value="1"/>
</dbReference>
<evidence type="ECO:0000313" key="13">
    <source>
        <dbReference type="Proteomes" id="UP000185678"/>
    </source>
</evidence>
<dbReference type="RefSeq" id="WP_076399840.1">
    <property type="nucleotide sequence ID" value="NZ_FTOA01000003.1"/>
</dbReference>
<keyword evidence="4 9" id="KW-0812">Transmembrane</keyword>
<evidence type="ECO:0000313" key="12">
    <source>
        <dbReference type="EMBL" id="SIS70861.1"/>
    </source>
</evidence>
<dbReference type="Pfam" id="PF00664">
    <property type="entry name" value="ABC_membrane"/>
    <property type="match status" value="1"/>
</dbReference>
<keyword evidence="2" id="KW-0813">Transport</keyword>
<protein>
    <submittedName>
        <fullName evidence="12">ATP-binding cassette, subfamily C, CydD</fullName>
    </submittedName>
</protein>
<dbReference type="GO" id="GO:0005886">
    <property type="term" value="C:plasma membrane"/>
    <property type="evidence" value="ECO:0007669"/>
    <property type="project" value="UniProtKB-SubCell"/>
</dbReference>
<sequence length="590" mass="63054">MTKTADTSSLIRTAGRTAGRLMPLALTARAVQGLTGLAAAWIMADIITMVVFARADLAACQSRIAALAGLFLLRLVLGQLTEHLTLRAGSAIRRHLFARLLDHALRLGPVRLADTSPGEMAAVHLDAVAGTEAYWRRWLPARAPVMVLPPVILAITLPLDWQTAGILALSLPLMPLFLILAGKAAQKANQRQWATLLRLGGHLLEALRGLPDLKVLRASQRMVEAVGAMAEAYRRDTMSVLRKAFLSALVLEFFASVSVALVAVLIGFRLLDGSLDFHTGFFLLLLAPEFYTPLRLMGTQRHARMEATAAAEKISAFLARPVPEVSAVATPVPAWQTLRLENVTVRYGSGRTALNGLSLTIRAGEHVAIVGESGAGKTTLFGLLCGFITPDSGGIFLDDQPLSSLSLTDWRQQVTHLAQRSHLPHGTVADAIAMGRALTASGAPDPARLHAAIHDAEAEAFIARLPHGVQTVIGDGGHGLSGGEAQRMALARAFYAPGPLVLCDEPTAHLDPATEQAITLALHRLRQGRTMLTIAHRLSTVRDADRIVVLSAGQVIEDGPHEALLAQGGTYARMVATRKGEQTTLKGEQK</sequence>
<feature type="transmembrane region" description="Helical" evidence="9">
    <location>
        <begin position="244"/>
        <end position="271"/>
    </location>
</feature>
<dbReference type="NCBIfam" id="TIGR02857">
    <property type="entry name" value="CydD"/>
    <property type="match status" value="1"/>
</dbReference>
<dbReference type="SUPFAM" id="SSF90123">
    <property type="entry name" value="ABC transporter transmembrane region"/>
    <property type="match status" value="1"/>
</dbReference>
<dbReference type="PROSITE" id="PS50893">
    <property type="entry name" value="ABC_TRANSPORTER_2"/>
    <property type="match status" value="1"/>
</dbReference>
<dbReference type="GO" id="GO:0140359">
    <property type="term" value="F:ABC-type transporter activity"/>
    <property type="evidence" value="ECO:0007669"/>
    <property type="project" value="InterPro"/>
</dbReference>
<dbReference type="SMART" id="SM00382">
    <property type="entry name" value="AAA"/>
    <property type="match status" value="1"/>
</dbReference>
<dbReference type="Gene3D" id="3.40.50.300">
    <property type="entry name" value="P-loop containing nucleotide triphosphate hydrolases"/>
    <property type="match status" value="1"/>
</dbReference>